<feature type="region of interest" description="Disordered" evidence="1">
    <location>
        <begin position="329"/>
        <end position="349"/>
    </location>
</feature>
<protein>
    <submittedName>
        <fullName evidence="3">Germination protein M</fullName>
    </submittedName>
</protein>
<dbReference type="OrthoDB" id="1715058at2"/>
<dbReference type="RefSeq" id="WP_132947590.1">
    <property type="nucleotide sequence ID" value="NZ_BSVG01000001.1"/>
</dbReference>
<dbReference type="Proteomes" id="UP000295658">
    <property type="component" value="Unassembled WGS sequence"/>
</dbReference>
<evidence type="ECO:0000313" key="4">
    <source>
        <dbReference type="Proteomes" id="UP000295658"/>
    </source>
</evidence>
<evidence type="ECO:0000313" key="3">
    <source>
        <dbReference type="EMBL" id="TCL51889.1"/>
    </source>
</evidence>
<dbReference type="InterPro" id="IPR019606">
    <property type="entry name" value="GerMN"/>
</dbReference>
<evidence type="ECO:0000259" key="2">
    <source>
        <dbReference type="SMART" id="SM00909"/>
    </source>
</evidence>
<proteinExistence type="predicted"/>
<evidence type="ECO:0000256" key="1">
    <source>
        <dbReference type="SAM" id="MobiDB-lite"/>
    </source>
</evidence>
<dbReference type="Pfam" id="PF10646">
    <property type="entry name" value="Germane"/>
    <property type="match status" value="2"/>
</dbReference>
<feature type="domain" description="GerMN" evidence="2">
    <location>
        <begin position="240"/>
        <end position="329"/>
    </location>
</feature>
<dbReference type="PROSITE" id="PS51257">
    <property type="entry name" value="PROKAR_LIPOPROTEIN"/>
    <property type="match status" value="1"/>
</dbReference>
<keyword evidence="4" id="KW-1185">Reference proteome</keyword>
<dbReference type="AlphaFoldDB" id="A0A4R1QGB7"/>
<feature type="domain" description="GerMN" evidence="2">
    <location>
        <begin position="88"/>
        <end position="179"/>
    </location>
</feature>
<name>A0A4R1QGB7_9BACL</name>
<dbReference type="SMART" id="SM00909">
    <property type="entry name" value="Germane"/>
    <property type="match status" value="2"/>
</dbReference>
<accession>A0A4R1QGB7</accession>
<gene>
    <name evidence="3" type="ORF">EDD69_103131</name>
</gene>
<dbReference type="EMBL" id="SLUL01000003">
    <property type="protein sequence ID" value="TCL51889.1"/>
    <property type="molecule type" value="Genomic_DNA"/>
</dbReference>
<reference evidence="3 4" key="1">
    <citation type="submission" date="2019-03" db="EMBL/GenBank/DDBJ databases">
        <title>Genomic Encyclopedia of Type Strains, Phase IV (KMG-IV): sequencing the most valuable type-strain genomes for metagenomic binning, comparative biology and taxonomic classification.</title>
        <authorList>
            <person name="Goeker M."/>
        </authorList>
    </citation>
    <scope>NUCLEOTIDE SEQUENCE [LARGE SCALE GENOMIC DNA]</scope>
    <source>
        <strain evidence="3 4">DSM 24979</strain>
    </source>
</reference>
<comment type="caution">
    <text evidence="3">The sequence shown here is derived from an EMBL/GenBank/DDBJ whole genome shotgun (WGS) entry which is preliminary data.</text>
</comment>
<organism evidence="3 4">
    <name type="scientific">Thermolongibacillus altinsuensis</name>
    <dbReference type="NCBI Taxonomy" id="575256"/>
    <lineage>
        <taxon>Bacteria</taxon>
        <taxon>Bacillati</taxon>
        <taxon>Bacillota</taxon>
        <taxon>Bacilli</taxon>
        <taxon>Bacillales</taxon>
        <taxon>Anoxybacillaceae</taxon>
        <taxon>Thermolongibacillus</taxon>
    </lineage>
</organism>
<sequence length="349" mass="38781">MRRAWSILMIFAILLSGCGLFGKEKAVKEIDPPKDVTYLEDEQSLQEIEQTNEKEKATETIQRELYLIDKNGFVVPQTFALPKTNAAAKQVLEYLVENGPISEMLPNGFRAVLPADTEILSVNIKQDGTLIVDFSKEFAHYKPEDEKKILQAITWTLTQFDNVKRVKIRMNGHDQHVMPVNGTPISEELSREDGINIETNGVIDITNTHAVIVYFLAQEGDQTYYVPVTRRVPNGEQDQLTAVVNELIKGPSYGSGLLSDFQADVKLLDAPKYENGKVTLNFNEAIYGSAQKNVISQHALHSLVLSLTEQPGVEKVAITVNGKADLVDENGKPLSEPVARPEKVNTGSF</sequence>